<protein>
    <submittedName>
        <fullName evidence="3">SRPBCC family protein</fullName>
    </submittedName>
</protein>
<dbReference type="CDD" id="cd07814">
    <property type="entry name" value="SRPBCC_CalC_Aha1-like"/>
    <property type="match status" value="1"/>
</dbReference>
<comment type="similarity">
    <text evidence="1">Belongs to the AHA1 family.</text>
</comment>
<organism evidence="3 4">
    <name type="scientific">Agaribacillus aureus</name>
    <dbReference type="NCBI Taxonomy" id="3051825"/>
    <lineage>
        <taxon>Bacteria</taxon>
        <taxon>Pseudomonadati</taxon>
        <taxon>Bacteroidota</taxon>
        <taxon>Cytophagia</taxon>
        <taxon>Cytophagales</taxon>
        <taxon>Splendidivirgaceae</taxon>
        <taxon>Agaribacillus</taxon>
    </lineage>
</organism>
<keyword evidence="4" id="KW-1185">Reference proteome</keyword>
<feature type="domain" description="Activator of Hsp90 ATPase homologue 1/2-like C-terminal" evidence="2">
    <location>
        <begin position="13"/>
        <end position="140"/>
    </location>
</feature>
<dbReference type="InterPro" id="IPR013538">
    <property type="entry name" value="ASHA1/2-like_C"/>
</dbReference>
<gene>
    <name evidence="3" type="ORF">QQ020_33375</name>
</gene>
<dbReference type="SUPFAM" id="SSF55961">
    <property type="entry name" value="Bet v1-like"/>
    <property type="match status" value="1"/>
</dbReference>
<reference evidence="3" key="1">
    <citation type="submission" date="2023-06" db="EMBL/GenBank/DDBJ databases">
        <title>Genomic of Agaribacillus aureum.</title>
        <authorList>
            <person name="Wang G."/>
        </authorList>
    </citation>
    <scope>NUCLEOTIDE SEQUENCE</scope>
    <source>
        <strain evidence="3">BMA12</strain>
    </source>
</reference>
<accession>A0ABT8LJW3</accession>
<dbReference type="RefSeq" id="WP_346762347.1">
    <property type="nucleotide sequence ID" value="NZ_JAUJEB010000012.1"/>
</dbReference>
<dbReference type="Pfam" id="PF08327">
    <property type="entry name" value="AHSA1"/>
    <property type="match status" value="1"/>
</dbReference>
<evidence type="ECO:0000313" key="4">
    <source>
        <dbReference type="Proteomes" id="UP001172083"/>
    </source>
</evidence>
<comment type="caution">
    <text evidence="3">The sequence shown here is derived from an EMBL/GenBank/DDBJ whole genome shotgun (WGS) entry which is preliminary data.</text>
</comment>
<name>A0ABT8LJW3_9BACT</name>
<evidence type="ECO:0000256" key="1">
    <source>
        <dbReference type="ARBA" id="ARBA00006817"/>
    </source>
</evidence>
<evidence type="ECO:0000313" key="3">
    <source>
        <dbReference type="EMBL" id="MDN5217010.1"/>
    </source>
</evidence>
<dbReference type="EMBL" id="JAUJEB010000012">
    <property type="protein sequence ID" value="MDN5217010.1"/>
    <property type="molecule type" value="Genomic_DNA"/>
</dbReference>
<sequence length="142" mass="16344">MKKYIAEVSVPINAPVDKVWKALTNPETVKAYMFGTNVISKWEEGGAINWFGEWEGNHYEEKGIITKLIPAKRLQYTRYNNLSGLQDVPESYQLITIDLLANERGVSIALTEDNNSTEHAKERSEEVWKTILNNLKELMERE</sequence>
<proteinExistence type="inferred from homology"/>
<dbReference type="InterPro" id="IPR023393">
    <property type="entry name" value="START-like_dom_sf"/>
</dbReference>
<evidence type="ECO:0000259" key="2">
    <source>
        <dbReference type="Pfam" id="PF08327"/>
    </source>
</evidence>
<dbReference type="Proteomes" id="UP001172083">
    <property type="component" value="Unassembled WGS sequence"/>
</dbReference>
<dbReference type="Gene3D" id="3.30.530.20">
    <property type="match status" value="1"/>
</dbReference>